<evidence type="ECO:0000256" key="5">
    <source>
        <dbReference type="ARBA" id="ARBA00035661"/>
    </source>
</evidence>
<dbReference type="EMBL" id="CALNXK010000022">
    <property type="protein sequence ID" value="CAH3109878.1"/>
    <property type="molecule type" value="Genomic_DNA"/>
</dbReference>
<evidence type="ECO:0000259" key="6">
    <source>
        <dbReference type="Pfam" id="PF10629"/>
    </source>
</evidence>
<gene>
    <name evidence="7" type="ORF">PLOB_00018894</name>
</gene>
<organism evidence="7 8">
    <name type="scientific">Porites lobata</name>
    <dbReference type="NCBI Taxonomy" id="104759"/>
    <lineage>
        <taxon>Eukaryota</taxon>
        <taxon>Metazoa</taxon>
        <taxon>Cnidaria</taxon>
        <taxon>Anthozoa</taxon>
        <taxon>Hexacorallia</taxon>
        <taxon>Scleractinia</taxon>
        <taxon>Fungiina</taxon>
        <taxon>Poritidae</taxon>
        <taxon>Porites</taxon>
    </lineage>
</organism>
<dbReference type="Proteomes" id="UP001159405">
    <property type="component" value="Unassembled WGS sequence"/>
</dbReference>
<keyword evidence="4" id="KW-0966">Cell projection</keyword>
<reference evidence="7 8" key="1">
    <citation type="submission" date="2022-05" db="EMBL/GenBank/DDBJ databases">
        <authorList>
            <consortium name="Genoscope - CEA"/>
            <person name="William W."/>
        </authorList>
    </citation>
    <scope>NUCLEOTIDE SEQUENCE [LARGE SCALE GENOMIC DNA]</scope>
</reference>
<dbReference type="PANTHER" id="PTHR22146">
    <property type="entry name" value="CAT EYE SYNDROME CRITICAL REGION PROTEIN 6"/>
    <property type="match status" value="1"/>
</dbReference>
<accession>A0ABN8NHT8</accession>
<dbReference type="InterPro" id="IPR018902">
    <property type="entry name" value="CMI2A-C-like_dom"/>
</dbReference>
<evidence type="ECO:0000313" key="8">
    <source>
        <dbReference type="Proteomes" id="UP001159405"/>
    </source>
</evidence>
<dbReference type="Pfam" id="PF10629">
    <property type="entry name" value="CMI2B-like"/>
    <property type="match status" value="1"/>
</dbReference>
<evidence type="ECO:0000256" key="4">
    <source>
        <dbReference type="ARBA" id="ARBA00023273"/>
    </source>
</evidence>
<keyword evidence="3" id="KW-0206">Cytoskeleton</keyword>
<comment type="caution">
    <text evidence="7">The sequence shown here is derived from an EMBL/GenBank/DDBJ whole genome shotgun (WGS) entry which is preliminary data.</text>
</comment>
<evidence type="ECO:0000256" key="3">
    <source>
        <dbReference type="ARBA" id="ARBA00023212"/>
    </source>
</evidence>
<evidence type="ECO:0000313" key="7">
    <source>
        <dbReference type="EMBL" id="CAH3109878.1"/>
    </source>
</evidence>
<comment type="subcellular location">
    <subcellularLocation>
        <location evidence="1">Cytoplasm</location>
        <location evidence="1">Cytoskeleton</location>
        <location evidence="1">Cilium axoneme</location>
    </subcellularLocation>
</comment>
<dbReference type="PANTHER" id="PTHR22146:SF8">
    <property type="entry name" value="PROTEIN FAM166B"/>
    <property type="match status" value="1"/>
</dbReference>
<keyword evidence="2" id="KW-0963">Cytoplasm</keyword>
<feature type="domain" description="Ciliary microtubule inner protein 2A-C-like" evidence="6">
    <location>
        <begin position="14"/>
        <end position="46"/>
    </location>
</feature>
<evidence type="ECO:0000256" key="1">
    <source>
        <dbReference type="ARBA" id="ARBA00004430"/>
    </source>
</evidence>
<name>A0ABN8NHT8_9CNID</name>
<comment type="similarity">
    <text evidence="5">Belongs to the CIMIP2 family.</text>
</comment>
<sequence length="301" mass="33930">MMRGTRKSTLMTPDPYHTPGYCGYCPQFKYQIGETFGRTTSQLLTTSSVASSGRPVLSDIVPQPRPPKDGRRALITARCLNLGDQKLCDEMVPNYTGYIPKGEHYFGKPYADTCLSAIADFQSDQLKHHRKIRDLRTIADLQKGKEVPPELLSKDTLITTKYRTPLQSITIKPKAYYSPNVLQHSLSPYVMSYDDPKKFLMSGYTGFVPRARGQMGMGYPLLTNKALCEFTDESDRLKRVKDLPVVVERPVIKIVDTKPIYLKDSGQVPHYTGHVPGKKFRYGMTFGYSTQNAMPKKALTV</sequence>
<protein>
    <recommendedName>
        <fullName evidence="6">Ciliary microtubule inner protein 2A-C-like domain-containing protein</fullName>
    </recommendedName>
</protein>
<proteinExistence type="inferred from homology"/>
<evidence type="ECO:0000256" key="2">
    <source>
        <dbReference type="ARBA" id="ARBA00022490"/>
    </source>
</evidence>
<keyword evidence="8" id="KW-1185">Reference proteome</keyword>